<reference evidence="1 2" key="1">
    <citation type="submission" date="2020-07" db="EMBL/GenBank/DDBJ databases">
        <authorList>
            <person name="Feng X."/>
        </authorList>
    </citation>
    <scope>NUCLEOTIDE SEQUENCE [LARGE SCALE GENOMIC DNA]</scope>
    <source>
        <strain evidence="1 2">JCM14086</strain>
    </source>
</reference>
<proteinExistence type="predicted"/>
<gene>
    <name evidence="1" type="ORF">H5P30_05540</name>
</gene>
<sequence>MEISLKSLTLTHPAFATATAVTISAELVWPRPAISARMGFQTFSLRKGKASLRGTKDYERLLLKEKVDGRFGLVIGLTKPGPQWALNSAMAEILGTALSGIGSGLAAPFVSTALRPLLREPFNQLADKIEDDEPILIAEAGIDLHSEDDWVGEHKFELKTTKSLKLPLEPKAGPRTKSVAKKQKFQTIRKGTVIAEVILELRAS</sequence>
<dbReference type="RefSeq" id="WP_185691957.1">
    <property type="nucleotide sequence ID" value="NZ_JACHVA010000049.1"/>
</dbReference>
<dbReference type="Proteomes" id="UP000525652">
    <property type="component" value="Unassembled WGS sequence"/>
</dbReference>
<dbReference type="EMBL" id="JACHVA010000049">
    <property type="protein sequence ID" value="MBC2601235.1"/>
    <property type="molecule type" value="Genomic_DNA"/>
</dbReference>
<evidence type="ECO:0000313" key="1">
    <source>
        <dbReference type="EMBL" id="MBC2601235.1"/>
    </source>
</evidence>
<accession>A0A7X1E390</accession>
<name>A0A7X1E390_9BACT</name>
<evidence type="ECO:0000313" key="2">
    <source>
        <dbReference type="Proteomes" id="UP000525652"/>
    </source>
</evidence>
<comment type="caution">
    <text evidence="1">The sequence shown here is derived from an EMBL/GenBank/DDBJ whole genome shotgun (WGS) entry which is preliminary data.</text>
</comment>
<organism evidence="1 2">
    <name type="scientific">Puniceicoccus vermicola</name>
    <dbReference type="NCBI Taxonomy" id="388746"/>
    <lineage>
        <taxon>Bacteria</taxon>
        <taxon>Pseudomonadati</taxon>
        <taxon>Verrucomicrobiota</taxon>
        <taxon>Opitutia</taxon>
        <taxon>Puniceicoccales</taxon>
        <taxon>Puniceicoccaceae</taxon>
        <taxon>Puniceicoccus</taxon>
    </lineage>
</organism>
<dbReference type="AlphaFoldDB" id="A0A7X1E390"/>
<keyword evidence="2" id="KW-1185">Reference proteome</keyword>
<protein>
    <submittedName>
        <fullName evidence="1">Uncharacterized protein</fullName>
    </submittedName>
</protein>